<keyword evidence="6 8" id="KW-0472">Membrane</keyword>
<dbReference type="GO" id="GO:0022857">
    <property type="term" value="F:transmembrane transporter activity"/>
    <property type="evidence" value="ECO:0007669"/>
    <property type="project" value="InterPro"/>
</dbReference>
<evidence type="ECO:0000313" key="9">
    <source>
        <dbReference type="EMBL" id="OBZ75648.1"/>
    </source>
</evidence>
<dbReference type="InterPro" id="IPR036259">
    <property type="entry name" value="MFS_trans_sf"/>
</dbReference>
<feature type="transmembrane region" description="Helical" evidence="8">
    <location>
        <begin position="449"/>
        <end position="469"/>
    </location>
</feature>
<keyword evidence="5 8" id="KW-1133">Transmembrane helix</keyword>
<dbReference type="CDD" id="cd17323">
    <property type="entry name" value="MFS_Tpo1_MDR_like"/>
    <property type="match status" value="1"/>
</dbReference>
<gene>
    <name evidence="9" type="primary">mfs2_1</name>
    <name evidence="9" type="ORF">A0H81_04557</name>
</gene>
<sequence length="954" mass="105063">MSQQSTLHALDEEAALETPGSVKSSHAVTTLDEKKYPGSGTRDDPYVVDWDLGDAENPFNWPNDRKWLMTFQQAMSTFTVTFCSSCYSGGLASMSHELHMSQEVAILGISLYVLGFGLGPLLFAPLGEIFGRRVIFMSTGTIFTLFHLGGSLGHSATTILVTRALAGMFALTNAGGALSDMWIPRERGVLQPSMGLPHGWGQFGPVLLRKRARKLKKASGGRLMYISIHDVRHSKSVPALLKRTMGRPFTFLATEPIVLLLAIYIAIAYATLYAFFAAYPIVFQQHRGFSPGEGGLAFLGVGVGNVIGLCLAPMQNRLYWKAMDRNEGKPIPEARLYLPMLGGIILPIGLFWFAWYAFYIQFLQSKIDMNCVNLRTSEPPVPWIVPILSGIPFGAGCAVIMQGLTQYLMDAYSIYCASAIASTVVLRSVVAAVFPLISPSMYGKLGDEWACSIFAFLSLACMPIPFLFFKYGALIRGKSSFALHDSALPEHTSAVASSRATVREKEPGTKLSMKGHDVIWADPAVERVRAPTFQPKATIASSILASFNFCYDPPLMASTFSLSTTTSSMSNLFVPPPSQDLAFQQMPHVFVIPPEEEQHENPPWCYFDATSATKRYCTSPDMEALDVALSFCQQRDNRAPTFSRSFGNASQETIVMPRKGSIVFTQDIVMAGPERNKSKLGVRGRTLDEEIVEVVKVRRNEGMTDVGDVRTQTMKKSKTFRARASQAFRSIKNVGRRTAVPSSDSWPPADTHMRASCDQMPSFRPSSPAPNLTRRKSLMLSQLFTFSQSNRSSPTIFDDPMTSTSPTFSSPTESSLSHSRRLNTSPSLEDCMSPPPKPDGRSSTNNPTLSKRKSFRRRLSVLELQKLFSSNSTTNRPSLSEARVDVDVSSERRAYSIDSAGILSSPSTRTCTPSSSGGFSSPVFVDDPSHEDFELEMRLDSLHFDTLEFDPDEF</sequence>
<dbReference type="SUPFAM" id="SSF103473">
    <property type="entry name" value="MFS general substrate transporter"/>
    <property type="match status" value="1"/>
</dbReference>
<dbReference type="EMBL" id="LUGG01000004">
    <property type="protein sequence ID" value="OBZ75648.1"/>
    <property type="molecule type" value="Genomic_DNA"/>
</dbReference>
<dbReference type="AlphaFoldDB" id="A0A1C7MFN8"/>
<evidence type="ECO:0000313" key="10">
    <source>
        <dbReference type="Proteomes" id="UP000092993"/>
    </source>
</evidence>
<feature type="transmembrane region" description="Helical" evidence="8">
    <location>
        <begin position="129"/>
        <end position="148"/>
    </location>
</feature>
<dbReference type="Pfam" id="PF07690">
    <property type="entry name" value="MFS_1"/>
    <property type="match status" value="1"/>
</dbReference>
<feature type="transmembrane region" description="Helical" evidence="8">
    <location>
        <begin position="257"/>
        <end position="282"/>
    </location>
</feature>
<accession>A0A1C7MFN8</accession>
<dbReference type="InterPro" id="IPR011701">
    <property type="entry name" value="MFS"/>
</dbReference>
<feature type="transmembrane region" description="Helical" evidence="8">
    <location>
        <begin position="336"/>
        <end position="360"/>
    </location>
</feature>
<feature type="transmembrane region" description="Helical" evidence="8">
    <location>
        <begin position="412"/>
        <end position="437"/>
    </location>
</feature>
<feature type="region of interest" description="Disordered" evidence="7">
    <location>
        <begin position="1"/>
        <end position="38"/>
    </location>
</feature>
<keyword evidence="3" id="KW-1003">Cell membrane</keyword>
<name>A0A1C7MFN8_GRIFR</name>
<protein>
    <submittedName>
        <fullName evidence="9">Putative transporter mfs2</fullName>
    </submittedName>
</protein>
<dbReference type="OrthoDB" id="9986881at2759"/>
<feature type="region of interest" description="Disordered" evidence="7">
    <location>
        <begin position="734"/>
        <end position="772"/>
    </location>
</feature>
<feature type="transmembrane region" description="Helical" evidence="8">
    <location>
        <begin position="380"/>
        <end position="400"/>
    </location>
</feature>
<evidence type="ECO:0000256" key="7">
    <source>
        <dbReference type="SAM" id="MobiDB-lite"/>
    </source>
</evidence>
<comment type="caution">
    <text evidence="9">The sequence shown here is derived from an EMBL/GenBank/DDBJ whole genome shotgun (WGS) entry which is preliminary data.</text>
</comment>
<keyword evidence="4 8" id="KW-0812">Transmembrane</keyword>
<feature type="transmembrane region" description="Helical" evidence="8">
    <location>
        <begin position="104"/>
        <end position="123"/>
    </location>
</feature>
<evidence type="ECO:0000256" key="6">
    <source>
        <dbReference type="ARBA" id="ARBA00023136"/>
    </source>
</evidence>
<comment type="subcellular location">
    <subcellularLocation>
        <location evidence="1">Cell membrane</location>
        <topology evidence="1">Multi-pass membrane protein</topology>
    </subcellularLocation>
</comment>
<feature type="region of interest" description="Disordered" evidence="7">
    <location>
        <begin position="904"/>
        <end position="923"/>
    </location>
</feature>
<dbReference type="GO" id="GO:0005886">
    <property type="term" value="C:plasma membrane"/>
    <property type="evidence" value="ECO:0007669"/>
    <property type="project" value="UniProtKB-SubCell"/>
</dbReference>
<evidence type="ECO:0000256" key="3">
    <source>
        <dbReference type="ARBA" id="ARBA00022475"/>
    </source>
</evidence>
<keyword evidence="2" id="KW-0813">Transport</keyword>
<dbReference type="STRING" id="5627.A0A1C7MFN8"/>
<dbReference type="Gene3D" id="1.20.1250.20">
    <property type="entry name" value="MFS general substrate transporter like domains"/>
    <property type="match status" value="2"/>
</dbReference>
<keyword evidence="10" id="KW-1185">Reference proteome</keyword>
<feature type="region of interest" description="Disordered" evidence="7">
    <location>
        <begin position="790"/>
        <end position="855"/>
    </location>
</feature>
<evidence type="ECO:0000256" key="1">
    <source>
        <dbReference type="ARBA" id="ARBA00004651"/>
    </source>
</evidence>
<evidence type="ECO:0000256" key="5">
    <source>
        <dbReference type="ARBA" id="ARBA00022989"/>
    </source>
</evidence>
<dbReference type="PANTHER" id="PTHR23502">
    <property type="entry name" value="MAJOR FACILITATOR SUPERFAMILY"/>
    <property type="match status" value="1"/>
</dbReference>
<feature type="transmembrane region" description="Helical" evidence="8">
    <location>
        <begin position="294"/>
        <end position="315"/>
    </location>
</feature>
<evidence type="ECO:0000256" key="8">
    <source>
        <dbReference type="SAM" id="Phobius"/>
    </source>
</evidence>
<feature type="compositionally biased region" description="Low complexity" evidence="7">
    <location>
        <begin position="800"/>
        <end position="817"/>
    </location>
</feature>
<reference evidence="9 10" key="1">
    <citation type="submission" date="2016-03" db="EMBL/GenBank/DDBJ databases">
        <title>Whole genome sequencing of Grifola frondosa 9006-11.</title>
        <authorList>
            <person name="Min B."/>
            <person name="Park H."/>
            <person name="Kim J.-G."/>
            <person name="Cho H."/>
            <person name="Oh Y.-L."/>
            <person name="Kong W.-S."/>
            <person name="Choi I.-G."/>
        </authorList>
    </citation>
    <scope>NUCLEOTIDE SEQUENCE [LARGE SCALE GENOMIC DNA]</scope>
    <source>
        <strain evidence="9 10">9006-11</strain>
    </source>
</reference>
<organism evidence="9 10">
    <name type="scientific">Grifola frondosa</name>
    <name type="common">Maitake</name>
    <name type="synonym">Polyporus frondosus</name>
    <dbReference type="NCBI Taxonomy" id="5627"/>
    <lineage>
        <taxon>Eukaryota</taxon>
        <taxon>Fungi</taxon>
        <taxon>Dikarya</taxon>
        <taxon>Basidiomycota</taxon>
        <taxon>Agaricomycotina</taxon>
        <taxon>Agaricomycetes</taxon>
        <taxon>Polyporales</taxon>
        <taxon>Grifolaceae</taxon>
        <taxon>Grifola</taxon>
    </lineage>
</organism>
<evidence type="ECO:0000256" key="2">
    <source>
        <dbReference type="ARBA" id="ARBA00022448"/>
    </source>
</evidence>
<dbReference type="Proteomes" id="UP000092993">
    <property type="component" value="Unassembled WGS sequence"/>
</dbReference>
<evidence type="ECO:0000256" key="4">
    <source>
        <dbReference type="ARBA" id="ARBA00022692"/>
    </source>
</evidence>
<proteinExistence type="predicted"/>
<dbReference type="PANTHER" id="PTHR23502:SF186">
    <property type="entry name" value="MAJOR FACILITATOR SUPERFAMILY (MFS) PROFILE DOMAIN-CONTAINING PROTEIN"/>
    <property type="match status" value="1"/>
</dbReference>